<organism evidence="4 5">
    <name type="scientific">Herbiconiux moechotypicola</name>
    <dbReference type="NCBI Taxonomy" id="637393"/>
    <lineage>
        <taxon>Bacteria</taxon>
        <taxon>Bacillati</taxon>
        <taxon>Actinomycetota</taxon>
        <taxon>Actinomycetes</taxon>
        <taxon>Micrococcales</taxon>
        <taxon>Microbacteriaceae</taxon>
        <taxon>Herbiconiux</taxon>
    </lineage>
</organism>
<name>A0ABN3DKW3_9MICO</name>
<dbReference type="Proteomes" id="UP001500929">
    <property type="component" value="Unassembled WGS sequence"/>
</dbReference>
<dbReference type="InterPro" id="IPR045337">
    <property type="entry name" value="MmgE_PrpD_C"/>
</dbReference>
<dbReference type="SUPFAM" id="SSF103378">
    <property type="entry name" value="2-methylcitrate dehydratase PrpD"/>
    <property type="match status" value="1"/>
</dbReference>
<dbReference type="EMBL" id="BAAAQY010000005">
    <property type="protein sequence ID" value="GAA2235002.1"/>
    <property type="molecule type" value="Genomic_DNA"/>
</dbReference>
<gene>
    <name evidence="4" type="ORF">GCM10009851_20050</name>
</gene>
<feature type="domain" description="MmgE/PrpD N-terminal" evidence="2">
    <location>
        <begin position="22"/>
        <end position="267"/>
    </location>
</feature>
<dbReference type="Pfam" id="PF19305">
    <property type="entry name" value="MmgE_PrpD_C"/>
    <property type="match status" value="1"/>
</dbReference>
<dbReference type="RefSeq" id="WP_259479482.1">
    <property type="nucleotide sequence ID" value="NZ_BAAAQY010000005.1"/>
</dbReference>
<proteinExistence type="inferred from homology"/>
<dbReference type="PANTHER" id="PTHR16943">
    <property type="entry name" value="2-METHYLCITRATE DEHYDRATASE-RELATED"/>
    <property type="match status" value="1"/>
</dbReference>
<evidence type="ECO:0000259" key="3">
    <source>
        <dbReference type="Pfam" id="PF19305"/>
    </source>
</evidence>
<dbReference type="InterPro" id="IPR036148">
    <property type="entry name" value="MmgE/PrpD_sf"/>
</dbReference>
<dbReference type="Gene3D" id="3.30.1330.120">
    <property type="entry name" value="2-methylcitrate dehydratase PrpD"/>
    <property type="match status" value="1"/>
</dbReference>
<feature type="domain" description="MmgE/PrpD C-terminal" evidence="3">
    <location>
        <begin position="293"/>
        <end position="448"/>
    </location>
</feature>
<dbReference type="InterPro" id="IPR045336">
    <property type="entry name" value="MmgE_PrpD_N"/>
</dbReference>
<comment type="similarity">
    <text evidence="1">Belongs to the PrpD family.</text>
</comment>
<evidence type="ECO:0000313" key="5">
    <source>
        <dbReference type="Proteomes" id="UP001500929"/>
    </source>
</evidence>
<sequence>MSTPVNFTPTIDPEKGRDLTREVASFVLDTPREAVPENVVALAKSSILDGLGLALSGSVAESGQIVKGYLEATGVVGSGTTTVIGTDLKVSPRFAAFANGVAIHADDYDDTQLAVAEDRVYGLLTHPTAPALPAALAVSEQLGAGGTELLMAYLVGVDVECKIAEAISPRHYQHGFHATATCGPFASASAASRLRGSDLETTQRALSIAGSQSAGLRENFGTMTKPFHAGRAAEAGVVATDFARAGWSASPEILEAPRGFFQAAGGGYDEAAIRGQLGHPWTFADPGVSIKPHPSGSLTHPAMTEMLRLIKANDLHIDDVKHVKVGTNHNMPNALIHHRPVNELQAKFSMEFCMAILLLERRAGLNEFTDEVVNRPDVKAAIEKVEFWVHPEAEADGYAKMTSIIDIELNDGTVISGRSAFGKGSPADPMSYGEVAEKFRGCAEFAGWDAGKADEIVAVVAELESLTDVAALTALVSR</sequence>
<evidence type="ECO:0000259" key="2">
    <source>
        <dbReference type="Pfam" id="PF03972"/>
    </source>
</evidence>
<comment type="caution">
    <text evidence="4">The sequence shown here is derived from an EMBL/GenBank/DDBJ whole genome shotgun (WGS) entry which is preliminary data.</text>
</comment>
<accession>A0ABN3DKW3</accession>
<dbReference type="Pfam" id="PF03972">
    <property type="entry name" value="MmgE_PrpD_N"/>
    <property type="match status" value="1"/>
</dbReference>
<protein>
    <submittedName>
        <fullName evidence="4">MmgE/PrpD family protein</fullName>
    </submittedName>
</protein>
<keyword evidence="5" id="KW-1185">Reference proteome</keyword>
<reference evidence="4 5" key="1">
    <citation type="journal article" date="2019" name="Int. J. Syst. Evol. Microbiol.">
        <title>The Global Catalogue of Microorganisms (GCM) 10K type strain sequencing project: providing services to taxonomists for standard genome sequencing and annotation.</title>
        <authorList>
            <consortium name="The Broad Institute Genomics Platform"/>
            <consortium name="The Broad Institute Genome Sequencing Center for Infectious Disease"/>
            <person name="Wu L."/>
            <person name="Ma J."/>
        </authorList>
    </citation>
    <scope>NUCLEOTIDE SEQUENCE [LARGE SCALE GENOMIC DNA]</scope>
    <source>
        <strain evidence="4 5">JCM 16117</strain>
    </source>
</reference>
<evidence type="ECO:0000313" key="4">
    <source>
        <dbReference type="EMBL" id="GAA2235002.1"/>
    </source>
</evidence>
<dbReference type="PANTHER" id="PTHR16943:SF8">
    <property type="entry name" value="2-METHYLCITRATE DEHYDRATASE"/>
    <property type="match status" value="1"/>
</dbReference>
<evidence type="ECO:0000256" key="1">
    <source>
        <dbReference type="ARBA" id="ARBA00006174"/>
    </source>
</evidence>
<dbReference type="InterPro" id="IPR005656">
    <property type="entry name" value="MmgE_PrpD"/>
</dbReference>
<dbReference type="InterPro" id="IPR042188">
    <property type="entry name" value="MmgE/PrpD_sf_2"/>
</dbReference>
<dbReference type="Gene3D" id="1.10.4100.10">
    <property type="entry name" value="2-methylcitrate dehydratase PrpD"/>
    <property type="match status" value="1"/>
</dbReference>
<dbReference type="InterPro" id="IPR042183">
    <property type="entry name" value="MmgE/PrpD_sf_1"/>
</dbReference>